<dbReference type="PANTHER" id="PTHR34933">
    <property type="entry name" value="FLAGELLAR L-RING PROTEIN"/>
    <property type="match status" value="1"/>
</dbReference>
<evidence type="ECO:0000256" key="2">
    <source>
        <dbReference type="ARBA" id="ARBA00006929"/>
    </source>
</evidence>
<keyword evidence="3" id="KW-0732">Signal</keyword>
<comment type="function">
    <text evidence="1 7">Assembles around the rod to form the L-ring and probably protects the motor/basal body from shearing forces during rotation.</text>
</comment>
<feature type="region of interest" description="Disordered" evidence="8">
    <location>
        <begin position="48"/>
        <end position="88"/>
    </location>
</feature>
<evidence type="ECO:0000313" key="10">
    <source>
        <dbReference type="Proteomes" id="UP000298602"/>
    </source>
</evidence>
<evidence type="ECO:0000256" key="7">
    <source>
        <dbReference type="HAMAP-Rule" id="MF_00415"/>
    </source>
</evidence>
<keyword evidence="9" id="KW-0969">Cilium</keyword>
<proteinExistence type="inferred from homology"/>
<dbReference type="KEGG" id="dax:FDQ92_11230"/>
<keyword evidence="9" id="KW-0282">Flagellum</keyword>
<keyword evidence="5 7" id="KW-0975">Bacterial flagellum</keyword>
<evidence type="ECO:0000256" key="5">
    <source>
        <dbReference type="ARBA" id="ARBA00023143"/>
    </source>
</evidence>
<evidence type="ECO:0000256" key="8">
    <source>
        <dbReference type="SAM" id="MobiDB-lite"/>
    </source>
</evidence>
<dbReference type="PANTHER" id="PTHR34933:SF1">
    <property type="entry name" value="FLAGELLAR L-RING PROTEIN"/>
    <property type="match status" value="1"/>
</dbReference>
<evidence type="ECO:0000256" key="3">
    <source>
        <dbReference type="ARBA" id="ARBA00022729"/>
    </source>
</evidence>
<reference evidence="9 10" key="2">
    <citation type="submission" date="2019-05" db="EMBL/GenBank/DDBJ databases">
        <authorList>
            <person name="Suflita J.M."/>
            <person name="Marks C.R."/>
        </authorList>
    </citation>
    <scope>NUCLEOTIDE SEQUENCE [LARGE SCALE GENOMIC DNA]</scope>
    <source>
        <strain evidence="9 10">ALDC</strain>
    </source>
</reference>
<evidence type="ECO:0000313" key="9">
    <source>
        <dbReference type="EMBL" id="QCQ22692.1"/>
    </source>
</evidence>
<comment type="subcellular location">
    <subcellularLocation>
        <location evidence="7">Cell outer membrane</location>
    </subcellularLocation>
    <subcellularLocation>
        <location evidence="7">Bacterial flagellum basal body</location>
    </subcellularLocation>
</comment>
<dbReference type="InterPro" id="IPR000527">
    <property type="entry name" value="Flag_Lring"/>
</dbReference>
<dbReference type="Pfam" id="PF02107">
    <property type="entry name" value="FlgH"/>
    <property type="match status" value="1"/>
</dbReference>
<evidence type="ECO:0000256" key="4">
    <source>
        <dbReference type="ARBA" id="ARBA00023136"/>
    </source>
</evidence>
<dbReference type="GO" id="GO:0009279">
    <property type="term" value="C:cell outer membrane"/>
    <property type="evidence" value="ECO:0007669"/>
    <property type="project" value="UniProtKB-SubCell"/>
</dbReference>
<dbReference type="GO" id="GO:0009427">
    <property type="term" value="C:bacterial-type flagellum basal body, distal rod, L ring"/>
    <property type="evidence" value="ECO:0007669"/>
    <property type="project" value="InterPro"/>
</dbReference>
<protein>
    <recommendedName>
        <fullName evidence="7">Flagellar L-ring protein</fullName>
    </recommendedName>
    <alternativeName>
        <fullName evidence="7">Basal body L-ring protein</fullName>
    </alternativeName>
</protein>
<evidence type="ECO:0000256" key="1">
    <source>
        <dbReference type="ARBA" id="ARBA00002591"/>
    </source>
</evidence>
<dbReference type="RefSeq" id="WP_137424976.1">
    <property type="nucleotide sequence ID" value="NZ_CP040098.1"/>
</dbReference>
<name>A0A4P8L7T9_9BACT</name>
<dbReference type="Proteomes" id="UP000298602">
    <property type="component" value="Chromosome"/>
</dbReference>
<reference evidence="9 10" key="1">
    <citation type="submission" date="2019-05" db="EMBL/GenBank/DDBJ databases">
        <title>The Complete Genome Sequence of the n-alkane-degrading Desulfoglaeba alkanexedens ALDC reveals multiple alkylsuccinate synthase gene clusters.</title>
        <authorList>
            <person name="Callaghan A.V."/>
            <person name="Davidova I.A."/>
            <person name="Duncan K.E."/>
            <person name="Morris B."/>
            <person name="McInerney M.J."/>
        </authorList>
    </citation>
    <scope>NUCLEOTIDE SEQUENCE [LARGE SCALE GENOMIC DNA]</scope>
    <source>
        <strain evidence="9 10">ALDC</strain>
    </source>
</reference>
<dbReference type="EMBL" id="CP040098">
    <property type="protein sequence ID" value="QCQ22692.1"/>
    <property type="molecule type" value="Genomic_DNA"/>
</dbReference>
<comment type="similarity">
    <text evidence="2 7">Belongs to the FlgH family.</text>
</comment>
<dbReference type="GO" id="GO:0071973">
    <property type="term" value="P:bacterial-type flagellum-dependent cell motility"/>
    <property type="evidence" value="ECO:0007669"/>
    <property type="project" value="InterPro"/>
</dbReference>
<accession>A0A4P8L7T9</accession>
<keyword evidence="10" id="KW-1185">Reference proteome</keyword>
<organism evidence="9 10">
    <name type="scientific">Desulfoglaeba alkanexedens ALDC</name>
    <dbReference type="NCBI Taxonomy" id="980445"/>
    <lineage>
        <taxon>Bacteria</taxon>
        <taxon>Pseudomonadati</taxon>
        <taxon>Thermodesulfobacteriota</taxon>
        <taxon>Syntrophobacteria</taxon>
        <taxon>Syntrophobacterales</taxon>
        <taxon>Syntrophobacteraceae</taxon>
        <taxon>Desulfoglaeba</taxon>
    </lineage>
</organism>
<evidence type="ECO:0000256" key="6">
    <source>
        <dbReference type="ARBA" id="ARBA00023237"/>
    </source>
</evidence>
<dbReference type="AlphaFoldDB" id="A0A4P8L7T9"/>
<dbReference type="GO" id="GO:0003774">
    <property type="term" value="F:cytoskeletal motor activity"/>
    <property type="evidence" value="ECO:0007669"/>
    <property type="project" value="InterPro"/>
</dbReference>
<sequence>MGAQVKGIRGDTVKPSGRVGWKLGLRLAGLAMAAMIFSGCASIGGMGPGDGPKGPAQPSLLEPPPIAAQEDREPAIPSGSLWSRRDDSPFQDIKARKVGDIVTIMVSEQSKASKSASTDTGRKRELTAEGEFLGLSTPTKTILRPLNPFDFDFKVDNTFEGDGRTSKSDTMSAYMTATVVQILPNGNMVIRGSRWTKVNDELQEIILEGIIRPMDISRDNTILSQNIAEAKIFFVGKGPVTRHQKPGLLGRLIDLLLPY</sequence>
<dbReference type="OrthoDB" id="9789227at2"/>
<keyword evidence="4 7" id="KW-0472">Membrane</keyword>
<keyword evidence="9" id="KW-0966">Cell projection</keyword>
<dbReference type="HAMAP" id="MF_00415">
    <property type="entry name" value="FlgH"/>
    <property type="match status" value="1"/>
</dbReference>
<keyword evidence="6 7" id="KW-0998">Cell outer membrane</keyword>
<gene>
    <name evidence="7" type="primary">flgH</name>
    <name evidence="9" type="ORF">FDQ92_11230</name>
</gene>
<dbReference type="PRINTS" id="PR01008">
    <property type="entry name" value="FLGLRINGFLGH"/>
</dbReference>
<comment type="subunit">
    <text evidence="7">The basal body constitutes a major portion of the flagellar organelle and consists of four rings (L,P,S, and M) mounted on a central rod.</text>
</comment>